<evidence type="ECO:0000313" key="2">
    <source>
        <dbReference type="EMBL" id="OIQ83014.1"/>
    </source>
</evidence>
<dbReference type="EMBL" id="MLJW01000744">
    <property type="protein sequence ID" value="OIQ83014.1"/>
    <property type="molecule type" value="Genomic_DNA"/>
</dbReference>
<proteinExistence type="predicted"/>
<dbReference type="AntiFam" id="ANF00160">
    <property type="entry name" value="Shadow ORF (opposite NIK1)"/>
</dbReference>
<name>A0A1J5QHM9_9ZZZZ</name>
<organism evidence="2">
    <name type="scientific">mine drainage metagenome</name>
    <dbReference type="NCBI Taxonomy" id="410659"/>
    <lineage>
        <taxon>unclassified sequences</taxon>
        <taxon>metagenomes</taxon>
        <taxon>ecological metagenomes</taxon>
    </lineage>
</organism>
<dbReference type="AlphaFoldDB" id="A0A1J5QHM9"/>
<feature type="compositionally biased region" description="Basic and acidic residues" evidence="1">
    <location>
        <begin position="208"/>
        <end position="220"/>
    </location>
</feature>
<protein>
    <submittedName>
        <fullName evidence="2">Uncharacterized protein</fullName>
    </submittedName>
</protein>
<feature type="region of interest" description="Disordered" evidence="1">
    <location>
        <begin position="1"/>
        <end position="26"/>
    </location>
</feature>
<gene>
    <name evidence="2" type="ORF">GALL_351830</name>
</gene>
<reference evidence="2" key="1">
    <citation type="submission" date="2016-10" db="EMBL/GenBank/DDBJ databases">
        <title>Sequence of Gallionella enrichment culture.</title>
        <authorList>
            <person name="Poehlein A."/>
            <person name="Muehling M."/>
            <person name="Daniel R."/>
        </authorList>
    </citation>
    <scope>NUCLEOTIDE SEQUENCE</scope>
</reference>
<feature type="region of interest" description="Disordered" evidence="1">
    <location>
        <begin position="208"/>
        <end position="296"/>
    </location>
</feature>
<accession>A0A1J5QHM9</accession>
<evidence type="ECO:0000256" key="1">
    <source>
        <dbReference type="SAM" id="MobiDB-lite"/>
    </source>
</evidence>
<comment type="caution">
    <text evidence="2">The sequence shown here is derived from an EMBL/GenBank/DDBJ whole genome shotgun (WGS) entry which is preliminary data.</text>
</comment>
<feature type="compositionally biased region" description="Basic residues" evidence="1">
    <location>
        <begin position="238"/>
        <end position="250"/>
    </location>
</feature>
<sequence length="296" mass="32072">MRQRQRAHRVDQTPAQRGQCGIAQPRRDDDELLAAVARGERAGLTARLGADRGGHLAQAVVAAEVAGEVVVALEVVDIEHDHAQRLAGALPQPPLLGHAAVQAAPVGQPGQSVLLGQPLQPGVGRVQAATQRGDPVHRLHLGQQHRLGDRFGNEVVGAGFDRRHQVVVAVRRGQENDRRPRPAATDFLGADALRRLQPVDAGHLEVHQHQVRRVRDEGVDRGQAVGGDDDVETEPAQPRRHHQGGRRRVVHQQDLHGSLKGPHGPRTRPLCQRGDAAEPRGPRGAPSLSRRSRPRP</sequence>